<evidence type="ECO:0000313" key="1">
    <source>
        <dbReference type="EMBL" id="EET80412.1"/>
    </source>
</evidence>
<dbReference type="SUPFAM" id="SSF48403">
    <property type="entry name" value="Ankyrin repeat"/>
    <property type="match status" value="1"/>
</dbReference>
<evidence type="ECO:0000313" key="2">
    <source>
        <dbReference type="Proteomes" id="UP000003107"/>
    </source>
</evidence>
<dbReference type="EMBL" id="ACVQ01000009">
    <property type="protein sequence ID" value="EET80412.1"/>
    <property type="molecule type" value="Genomic_DNA"/>
</dbReference>
<name>C6RDY4_9BACT</name>
<dbReference type="InterPro" id="IPR036770">
    <property type="entry name" value="Ankyrin_rpt-contain_sf"/>
</dbReference>
<feature type="non-terminal residue" evidence="1">
    <location>
        <position position="1"/>
    </location>
</feature>
<sequence length="113" mass="13333">ELSKYVTQEEIDDFAFRYWDIDKQIKDDAFAENFRKLLKSKQTDQILKFMQDNNISVEHKLIYGTTPIMYSSFFDDENTTKEFIKLGANIRQKDNFGLSPLAYAIENNSTKTR</sequence>
<protein>
    <submittedName>
        <fullName evidence="1">Ankyrin repeat protein</fullName>
    </submittedName>
</protein>
<comment type="caution">
    <text evidence="1">The sequence shown here is derived from an EMBL/GenBank/DDBJ whole genome shotgun (WGS) entry which is preliminary data.</text>
</comment>
<dbReference type="Proteomes" id="UP000003107">
    <property type="component" value="Unassembled WGS sequence"/>
</dbReference>
<dbReference type="AlphaFoldDB" id="C6RDY4"/>
<dbReference type="Gene3D" id="1.25.40.20">
    <property type="entry name" value="Ankyrin repeat-containing domain"/>
    <property type="match status" value="1"/>
</dbReference>
<accession>C6RDY4</accession>
<proteinExistence type="predicted"/>
<keyword evidence="2" id="KW-1185">Reference proteome</keyword>
<dbReference type="STRING" id="553219.CAMSH0001_2160"/>
<organism evidence="1 2">
    <name type="scientific">Campylobacter showae RM3277</name>
    <dbReference type="NCBI Taxonomy" id="553219"/>
    <lineage>
        <taxon>Bacteria</taxon>
        <taxon>Pseudomonadati</taxon>
        <taxon>Campylobacterota</taxon>
        <taxon>Epsilonproteobacteria</taxon>
        <taxon>Campylobacterales</taxon>
        <taxon>Campylobacteraceae</taxon>
        <taxon>Campylobacter</taxon>
    </lineage>
</organism>
<dbReference type="eggNOG" id="COG0666">
    <property type="taxonomic scope" value="Bacteria"/>
</dbReference>
<gene>
    <name evidence="1" type="ORF">CAMSH0001_2160</name>
</gene>
<reference evidence="1 2" key="1">
    <citation type="submission" date="2009-07" db="EMBL/GenBank/DDBJ databases">
        <authorList>
            <person name="Madupu R."/>
            <person name="Sebastian Y."/>
            <person name="Durkin A.S."/>
            <person name="Torralba M."/>
            <person name="Methe B."/>
            <person name="Sutton G.G."/>
            <person name="Strausberg R.L."/>
            <person name="Nelson K.E."/>
        </authorList>
    </citation>
    <scope>NUCLEOTIDE SEQUENCE [LARGE SCALE GENOMIC DNA]</scope>
    <source>
        <strain evidence="1 2">RM3277</strain>
    </source>
</reference>